<feature type="region of interest" description="Disordered" evidence="6">
    <location>
        <begin position="514"/>
        <end position="548"/>
    </location>
</feature>
<evidence type="ECO:0000313" key="8">
    <source>
        <dbReference type="EMBL" id="KAF4125034.1"/>
    </source>
</evidence>
<dbReference type="InterPro" id="IPR052073">
    <property type="entry name" value="Amide_Lactam_Regulators"/>
</dbReference>
<feature type="domain" description="Xylanolytic transcriptional activator regulatory" evidence="7">
    <location>
        <begin position="258"/>
        <end position="328"/>
    </location>
</feature>
<dbReference type="PANTHER" id="PTHR47171:SF6">
    <property type="entry name" value="SPECIFIC TRANSCRIPTION FACTOR, PUTATIVE (AFU_ORTHOLOGUE AFUA_2G06130)-RELATED"/>
    <property type="match status" value="1"/>
</dbReference>
<evidence type="ECO:0000256" key="5">
    <source>
        <dbReference type="ARBA" id="ARBA00023242"/>
    </source>
</evidence>
<accession>A0A9P4Z088</accession>
<sequence>MLRFVSDHVGGIGTKRKQGPKTRSQLFLAPESSVPPRDTSEVQPLSKDAYLRFVGDLSPEASFLTNQRSDAHDATQTSRHADVGVWLGQRPGARQHLSTGEGSAEGNDASTTRNAYDPTIQPSGLTGLQALSSHLRQECLSVLPPDHDLGIIVNLYYAKVDPLFPVMRGEELAGHSPSESVALKQCICLVAAADPKLRSHLRLPCTERLLPPIEFRSYISRAVKQALDMGFVRDRVVLLQVSVLMALNADEANCSEVSAYYVSQAVHHAQTLGLHLGWPDGETGSEKPRRLFWCVWVLDRLNAAANGRPVLLHRQDMELKMLDTCSEQAAPFRLLIRISRLLDTVISRYRPHSAAVEVEDEVDVTFEHLVGEAKAGGLSSSVLASLEMLYLSVLVLRERPRPTEGQKSQGYPAPSSDLQLFVATSIVSIASEDFKSALAFWPVLPYAVSLAASVAYKSLRNSTLAYRRRQAYSLFRRSCGVLEELGRTFSSARTVALMATDTLNQVERIAADRSRPRLAETLNGGQGTATAQASAVPSPTQGQQDEDQDRLLQQQLTAAASTATSTCQPYVDAPSLGSDEPPNTVEDWVGDAGIFSHFDPSFDLDLIDQVFSANLDPTQPLLSQGCYPNITQGTR</sequence>
<evidence type="ECO:0000256" key="4">
    <source>
        <dbReference type="ARBA" id="ARBA00023163"/>
    </source>
</evidence>
<dbReference type="GeneID" id="55970101"/>
<evidence type="ECO:0000256" key="1">
    <source>
        <dbReference type="ARBA" id="ARBA00022833"/>
    </source>
</evidence>
<protein>
    <submittedName>
        <fullName evidence="8">Fungal specific transcription factor</fullName>
    </submittedName>
</protein>
<dbReference type="AlphaFoldDB" id="A0A9P4Z088"/>
<keyword evidence="3" id="KW-0238">DNA-binding</keyword>
<evidence type="ECO:0000256" key="6">
    <source>
        <dbReference type="SAM" id="MobiDB-lite"/>
    </source>
</evidence>
<keyword evidence="2" id="KW-0805">Transcription regulation</keyword>
<organism evidence="8 9">
    <name type="scientific">Geosmithia morbida</name>
    <dbReference type="NCBI Taxonomy" id="1094350"/>
    <lineage>
        <taxon>Eukaryota</taxon>
        <taxon>Fungi</taxon>
        <taxon>Dikarya</taxon>
        <taxon>Ascomycota</taxon>
        <taxon>Pezizomycotina</taxon>
        <taxon>Sordariomycetes</taxon>
        <taxon>Hypocreomycetidae</taxon>
        <taxon>Hypocreales</taxon>
        <taxon>Bionectriaceae</taxon>
        <taxon>Geosmithia</taxon>
    </lineage>
</organism>
<dbReference type="SMART" id="SM00906">
    <property type="entry name" value="Fungal_trans"/>
    <property type="match status" value="1"/>
</dbReference>
<dbReference type="InterPro" id="IPR007219">
    <property type="entry name" value="XnlR_reg_dom"/>
</dbReference>
<gene>
    <name evidence="8" type="ORF">GMORB2_3873</name>
</gene>
<proteinExistence type="predicted"/>
<dbReference type="GO" id="GO:0003677">
    <property type="term" value="F:DNA binding"/>
    <property type="evidence" value="ECO:0007669"/>
    <property type="project" value="UniProtKB-KW"/>
</dbReference>
<feature type="compositionally biased region" description="Polar residues" evidence="6">
    <location>
        <begin position="108"/>
        <end position="121"/>
    </location>
</feature>
<dbReference type="PANTHER" id="PTHR47171">
    <property type="entry name" value="FARA-RELATED"/>
    <property type="match status" value="1"/>
</dbReference>
<evidence type="ECO:0000313" key="9">
    <source>
        <dbReference type="Proteomes" id="UP000749293"/>
    </source>
</evidence>
<feature type="region of interest" description="Disordered" evidence="6">
    <location>
        <begin position="1"/>
        <end position="43"/>
    </location>
</feature>
<dbReference type="CDD" id="cd12148">
    <property type="entry name" value="fungal_TF_MHR"/>
    <property type="match status" value="1"/>
</dbReference>
<dbReference type="OrthoDB" id="3990906at2759"/>
<feature type="region of interest" description="Disordered" evidence="6">
    <location>
        <begin position="93"/>
        <end position="121"/>
    </location>
</feature>
<dbReference type="EMBL" id="JAANYQ010000003">
    <property type="protein sequence ID" value="KAF4125034.1"/>
    <property type="molecule type" value="Genomic_DNA"/>
</dbReference>
<keyword evidence="4" id="KW-0804">Transcription</keyword>
<dbReference type="GO" id="GO:0008270">
    <property type="term" value="F:zinc ion binding"/>
    <property type="evidence" value="ECO:0007669"/>
    <property type="project" value="InterPro"/>
</dbReference>
<dbReference type="RefSeq" id="XP_035323686.1">
    <property type="nucleotide sequence ID" value="XM_035465849.1"/>
</dbReference>
<keyword evidence="9" id="KW-1185">Reference proteome</keyword>
<keyword evidence="1" id="KW-0862">Zinc</keyword>
<keyword evidence="5" id="KW-0539">Nucleus</keyword>
<evidence type="ECO:0000259" key="7">
    <source>
        <dbReference type="SMART" id="SM00906"/>
    </source>
</evidence>
<dbReference type="GO" id="GO:0006351">
    <property type="term" value="P:DNA-templated transcription"/>
    <property type="evidence" value="ECO:0007669"/>
    <property type="project" value="InterPro"/>
</dbReference>
<comment type="caution">
    <text evidence="8">The sequence shown here is derived from an EMBL/GenBank/DDBJ whole genome shotgun (WGS) entry which is preliminary data.</text>
</comment>
<dbReference type="Pfam" id="PF04082">
    <property type="entry name" value="Fungal_trans"/>
    <property type="match status" value="1"/>
</dbReference>
<dbReference type="Proteomes" id="UP000749293">
    <property type="component" value="Unassembled WGS sequence"/>
</dbReference>
<name>A0A9P4Z088_9HYPO</name>
<evidence type="ECO:0000256" key="3">
    <source>
        <dbReference type="ARBA" id="ARBA00023125"/>
    </source>
</evidence>
<reference evidence="8" key="1">
    <citation type="submission" date="2020-03" db="EMBL/GenBank/DDBJ databases">
        <title>Site-based positive gene gene selection in Geosmithia morbida across the United States reveals a broad range of putative effectors and factors for local host and environmental adapation.</title>
        <authorList>
            <person name="Onufrak A."/>
            <person name="Murdoch R.W."/>
            <person name="Gazis R."/>
            <person name="Huff M."/>
            <person name="Staton M."/>
            <person name="Klingeman W."/>
            <person name="Hadziabdic D."/>
        </authorList>
    </citation>
    <scope>NUCLEOTIDE SEQUENCE</scope>
    <source>
        <strain evidence="8">1262</strain>
    </source>
</reference>
<evidence type="ECO:0000256" key="2">
    <source>
        <dbReference type="ARBA" id="ARBA00023015"/>
    </source>
</evidence>